<evidence type="ECO:0000259" key="2">
    <source>
        <dbReference type="Pfam" id="PF00881"/>
    </source>
</evidence>
<dbReference type="RefSeq" id="WP_066629280.1">
    <property type="nucleotide sequence ID" value="NZ_FQXL01000018.1"/>
</dbReference>
<protein>
    <submittedName>
        <fullName evidence="3">FMN reductase</fullName>
        <ecNumber evidence="3">1.5.1.39</ecNumber>
    </submittedName>
</protein>
<dbReference type="AlphaFoldDB" id="A0A161X5X8"/>
<dbReference type="InterPro" id="IPR000415">
    <property type="entry name" value="Nitroreductase-like"/>
</dbReference>
<dbReference type="GO" id="GO:0005829">
    <property type="term" value="C:cytosol"/>
    <property type="evidence" value="ECO:0007669"/>
    <property type="project" value="TreeGrafter"/>
</dbReference>
<dbReference type="Proteomes" id="UP000076603">
    <property type="component" value="Unassembled WGS sequence"/>
</dbReference>
<dbReference type="CDD" id="cd02136">
    <property type="entry name" value="PnbA_NfnB-like"/>
    <property type="match status" value="1"/>
</dbReference>
<dbReference type="Gene3D" id="3.40.109.10">
    <property type="entry name" value="NADH Oxidase"/>
    <property type="match status" value="1"/>
</dbReference>
<accession>A0A161X5X8</accession>
<evidence type="ECO:0000256" key="1">
    <source>
        <dbReference type="ARBA" id="ARBA00023027"/>
    </source>
</evidence>
<dbReference type="PANTHER" id="PTHR23026">
    <property type="entry name" value="NADPH NITROREDUCTASE"/>
    <property type="match status" value="1"/>
</dbReference>
<dbReference type="GO" id="GO:0046857">
    <property type="term" value="F:oxidoreductase activity, acting on other nitrogenous compounds as donors, with NAD or NADP as acceptor"/>
    <property type="evidence" value="ECO:0007669"/>
    <property type="project" value="TreeGrafter"/>
</dbReference>
<dbReference type="InterPro" id="IPR029479">
    <property type="entry name" value="Nitroreductase"/>
</dbReference>
<dbReference type="Pfam" id="PF00881">
    <property type="entry name" value="Nitroreductase"/>
    <property type="match status" value="1"/>
</dbReference>
<dbReference type="GO" id="GO:0008752">
    <property type="term" value="F:FMN reductase [NAD(P)H] activity"/>
    <property type="evidence" value="ECO:0007669"/>
    <property type="project" value="UniProtKB-EC"/>
</dbReference>
<dbReference type="InterPro" id="IPR050627">
    <property type="entry name" value="Nitroreductase/BluB"/>
</dbReference>
<gene>
    <name evidence="3" type="primary">nfrA2_2</name>
    <name evidence="3" type="ORF">CLMAG_52900</name>
</gene>
<dbReference type="EC" id="1.5.1.39" evidence="3"/>
<proteinExistence type="predicted"/>
<dbReference type="OrthoDB" id="9783470at2"/>
<dbReference type="STRING" id="1121326.CLMAG_52900"/>
<dbReference type="PATRIC" id="fig|1121326.3.peg.5350"/>
<sequence>MNETIKTLLSRRSTRVYKHDQIKDEELNTILKAGMFAPSAMNQQSWYFTVIQNKELLNKINEVCKSIFLKSGNRTFEERAKSKSFNVFYNAPTLIIVSGYEKAIAPQIDCAVALENMFLAAESMNIASCWIHAITSFSDTEEGSALLKELNIPEGYSVVGSGAFGYKASGTDNIAPRRENVLNIIK</sequence>
<name>A0A161X5X8_9CLOT</name>
<keyword evidence="1" id="KW-0520">NAD</keyword>
<dbReference type="GO" id="GO:0046256">
    <property type="term" value="P:2,4,6-trinitrotoluene catabolic process"/>
    <property type="evidence" value="ECO:0007669"/>
    <property type="project" value="TreeGrafter"/>
</dbReference>
<keyword evidence="4" id="KW-1185">Reference proteome</keyword>
<evidence type="ECO:0000313" key="3">
    <source>
        <dbReference type="EMBL" id="KZL89386.1"/>
    </source>
</evidence>
<dbReference type="SUPFAM" id="SSF55469">
    <property type="entry name" value="FMN-dependent nitroreductase-like"/>
    <property type="match status" value="1"/>
</dbReference>
<organism evidence="3 4">
    <name type="scientific">Clostridium magnum DSM 2767</name>
    <dbReference type="NCBI Taxonomy" id="1121326"/>
    <lineage>
        <taxon>Bacteria</taxon>
        <taxon>Bacillati</taxon>
        <taxon>Bacillota</taxon>
        <taxon>Clostridia</taxon>
        <taxon>Eubacteriales</taxon>
        <taxon>Clostridiaceae</taxon>
        <taxon>Clostridium</taxon>
    </lineage>
</organism>
<feature type="domain" description="Nitroreductase" evidence="2">
    <location>
        <begin position="9"/>
        <end position="166"/>
    </location>
</feature>
<dbReference type="PANTHER" id="PTHR23026:SF125">
    <property type="entry name" value="OXYGEN-INSENSITIVE NAD(P)H NITROREDUCTASE"/>
    <property type="match status" value="1"/>
</dbReference>
<keyword evidence="3" id="KW-0560">Oxidoreductase</keyword>
<evidence type="ECO:0000313" key="4">
    <source>
        <dbReference type="Proteomes" id="UP000076603"/>
    </source>
</evidence>
<reference evidence="3 4" key="1">
    <citation type="submission" date="2016-04" db="EMBL/GenBank/DDBJ databases">
        <title>Genome sequence of Clostridium magnum DSM 2767.</title>
        <authorList>
            <person name="Poehlein A."/>
            <person name="Uhlig R."/>
            <person name="Fischer R."/>
            <person name="Bahl H."/>
            <person name="Daniel R."/>
        </authorList>
    </citation>
    <scope>NUCLEOTIDE SEQUENCE [LARGE SCALE GENOMIC DNA]</scope>
    <source>
        <strain evidence="3 4">DSM 2767</strain>
    </source>
</reference>
<dbReference type="EMBL" id="LWAE01000009">
    <property type="protein sequence ID" value="KZL89386.1"/>
    <property type="molecule type" value="Genomic_DNA"/>
</dbReference>
<comment type="caution">
    <text evidence="3">The sequence shown here is derived from an EMBL/GenBank/DDBJ whole genome shotgun (WGS) entry which is preliminary data.</text>
</comment>